<keyword evidence="2" id="KW-1185">Reference proteome</keyword>
<protein>
    <submittedName>
        <fullName evidence="1">Sulfur oxidation c-type cytochrome SoxX</fullName>
    </submittedName>
</protein>
<sequence>MLLGLLALGLALSQAGSFRARLEAALRTGGEEFARVMAAQDRGQALCTQYRDRLPPEVLGEFLAEQRALI</sequence>
<gene>
    <name evidence="1" type="ORF">ETP66_11700</name>
</gene>
<evidence type="ECO:0000313" key="2">
    <source>
        <dbReference type="Proteomes" id="UP000292858"/>
    </source>
</evidence>
<reference evidence="1 2" key="1">
    <citation type="submission" date="2019-02" db="EMBL/GenBank/DDBJ databases">
        <title>Thermus sp. a novel from hot spring.</title>
        <authorList>
            <person name="Zhao Z."/>
        </authorList>
    </citation>
    <scope>NUCLEOTIDE SEQUENCE [LARGE SCALE GENOMIC DNA]</scope>
    <source>
        <strain evidence="1 2">CFH 72773T</strain>
    </source>
</reference>
<comment type="caution">
    <text evidence="1">The sequence shown here is derived from an EMBL/GenBank/DDBJ whole genome shotgun (WGS) entry which is preliminary data.</text>
</comment>
<proteinExistence type="predicted"/>
<name>A0A4Q9AVM1_9DEIN</name>
<feature type="non-terminal residue" evidence="1">
    <location>
        <position position="70"/>
    </location>
</feature>
<accession>A0A4Q9AVM1</accession>
<organism evidence="1 2">
    <name type="scientific">Thermus thermamylovorans</name>
    <dbReference type="NCBI Taxonomy" id="2509362"/>
    <lineage>
        <taxon>Bacteria</taxon>
        <taxon>Thermotogati</taxon>
        <taxon>Deinococcota</taxon>
        <taxon>Deinococci</taxon>
        <taxon>Thermales</taxon>
        <taxon>Thermaceae</taxon>
        <taxon>Thermus</taxon>
    </lineage>
</organism>
<evidence type="ECO:0000313" key="1">
    <source>
        <dbReference type="EMBL" id="TBH14748.1"/>
    </source>
</evidence>
<dbReference type="Proteomes" id="UP000292858">
    <property type="component" value="Unassembled WGS sequence"/>
</dbReference>
<dbReference type="EMBL" id="SIJL01000035">
    <property type="protein sequence ID" value="TBH14748.1"/>
    <property type="molecule type" value="Genomic_DNA"/>
</dbReference>
<dbReference type="AlphaFoldDB" id="A0A4Q9AVM1"/>